<dbReference type="Gene3D" id="1.10.10.10">
    <property type="entry name" value="Winged helix-like DNA-binding domain superfamily/Winged helix DNA-binding domain"/>
    <property type="match status" value="1"/>
</dbReference>
<dbReference type="NCBIfam" id="NF003359">
    <property type="entry name" value="PRK04424.1"/>
    <property type="match status" value="1"/>
</dbReference>
<dbReference type="KEGG" id="afx:JZ786_11855"/>
<dbReference type="SUPFAM" id="SSF54637">
    <property type="entry name" value="Thioesterase/thiol ester dehydrase-isomerase"/>
    <property type="match status" value="1"/>
</dbReference>
<keyword evidence="8" id="KW-0804">Transcription</keyword>
<evidence type="ECO:0000256" key="1">
    <source>
        <dbReference type="ARBA" id="ARBA00022491"/>
    </source>
</evidence>
<name>A0A9X7Z859_9BACL</name>
<keyword evidence="7" id="KW-0275">Fatty acid biosynthesis</keyword>
<proteinExistence type="predicted"/>
<dbReference type="Gene3D" id="3.10.129.10">
    <property type="entry name" value="Hotdog Thioesterase"/>
    <property type="match status" value="1"/>
</dbReference>
<dbReference type="AlphaFoldDB" id="A0A9X7Z859"/>
<dbReference type="Proteomes" id="UP000663505">
    <property type="component" value="Chromosome"/>
</dbReference>
<keyword evidence="3" id="KW-0276">Fatty acid metabolism</keyword>
<protein>
    <submittedName>
        <fullName evidence="9">Transcription factor FapR</fullName>
    </submittedName>
</protein>
<dbReference type="GO" id="GO:0045892">
    <property type="term" value="P:negative regulation of DNA-templated transcription"/>
    <property type="evidence" value="ECO:0007669"/>
    <property type="project" value="InterPro"/>
</dbReference>
<dbReference type="GO" id="GO:0006633">
    <property type="term" value="P:fatty acid biosynthetic process"/>
    <property type="evidence" value="ECO:0007669"/>
    <property type="project" value="UniProtKB-KW"/>
</dbReference>
<evidence type="ECO:0000256" key="2">
    <source>
        <dbReference type="ARBA" id="ARBA00022516"/>
    </source>
</evidence>
<dbReference type="GO" id="GO:0003677">
    <property type="term" value="F:DNA binding"/>
    <property type="evidence" value="ECO:0007669"/>
    <property type="project" value="UniProtKB-KW"/>
</dbReference>
<evidence type="ECO:0000256" key="4">
    <source>
        <dbReference type="ARBA" id="ARBA00023015"/>
    </source>
</evidence>
<sequence length="187" mass="20754">MKKSDRRLALVNYLTDNPFATDEQLAERFGVSVPTIRLDRAVLQIPEARERIRRVAAGQHDSVRALAQEEVLGEITELQLDRYAVSILEVQPAHAFRRTSIVRGHVLFGQLNSLAVAVTNADVALTAKTELRFHRSVSVGETVVGRVDVVARRFGVTKCRTVSTCDSEVVVDGTIWVVQATEAYAQR</sequence>
<dbReference type="EMBL" id="CP071182">
    <property type="protein sequence ID" value="QSO49834.1"/>
    <property type="molecule type" value="Genomic_DNA"/>
</dbReference>
<keyword evidence="10" id="KW-1185">Reference proteome</keyword>
<evidence type="ECO:0000256" key="3">
    <source>
        <dbReference type="ARBA" id="ARBA00022832"/>
    </source>
</evidence>
<dbReference type="GO" id="GO:0003700">
    <property type="term" value="F:DNA-binding transcription factor activity"/>
    <property type="evidence" value="ECO:0007669"/>
    <property type="project" value="InterPro"/>
</dbReference>
<reference evidence="9 10" key="1">
    <citation type="submission" date="2021-02" db="EMBL/GenBank/DDBJ databases">
        <title>Alicyclobacillus curvatus sp. nov. and Alicyclobacillus mengziensis sp. nov., two acidophilic bacteria isolated from acid mine drainage.</title>
        <authorList>
            <person name="Huang Y."/>
        </authorList>
    </citation>
    <scope>NUCLEOTIDE SEQUENCE [LARGE SCALE GENOMIC DNA]</scope>
    <source>
        <strain evidence="9 10">S30H14</strain>
    </source>
</reference>
<evidence type="ECO:0000313" key="9">
    <source>
        <dbReference type="EMBL" id="QSO49834.1"/>
    </source>
</evidence>
<dbReference type="InterPro" id="IPR029069">
    <property type="entry name" value="HotDog_dom_sf"/>
</dbReference>
<dbReference type="InterPro" id="IPR036388">
    <property type="entry name" value="WH-like_DNA-bd_sf"/>
</dbReference>
<keyword evidence="5" id="KW-0443">Lipid metabolism</keyword>
<dbReference type="GO" id="GO:0045717">
    <property type="term" value="P:negative regulation of fatty acid biosynthetic process"/>
    <property type="evidence" value="ECO:0007669"/>
    <property type="project" value="InterPro"/>
</dbReference>
<dbReference type="PIRSF" id="PIRSF037733">
    <property type="entry name" value="Transcription_factor_FapR"/>
    <property type="match status" value="1"/>
</dbReference>
<accession>A0A9X7Z859</accession>
<dbReference type="InterPro" id="IPR036390">
    <property type="entry name" value="WH_DNA-bd_sf"/>
</dbReference>
<keyword evidence="1" id="KW-0678">Repressor</keyword>
<dbReference type="InterPro" id="IPR017275">
    <property type="entry name" value="Transcription_factor_FapR"/>
</dbReference>
<evidence type="ECO:0000256" key="8">
    <source>
        <dbReference type="ARBA" id="ARBA00023163"/>
    </source>
</evidence>
<gene>
    <name evidence="9" type="primary">fapR</name>
    <name evidence="9" type="ORF">JZ786_11855</name>
</gene>
<evidence type="ECO:0000313" key="10">
    <source>
        <dbReference type="Proteomes" id="UP000663505"/>
    </source>
</evidence>
<keyword evidence="2" id="KW-0444">Lipid biosynthesis</keyword>
<organism evidence="9 10">
    <name type="scientific">Alicyclobacillus mengziensis</name>
    <dbReference type="NCBI Taxonomy" id="2931921"/>
    <lineage>
        <taxon>Bacteria</taxon>
        <taxon>Bacillati</taxon>
        <taxon>Bacillota</taxon>
        <taxon>Bacilli</taxon>
        <taxon>Bacillales</taxon>
        <taxon>Alicyclobacillaceae</taxon>
        <taxon>Alicyclobacillus</taxon>
    </lineage>
</organism>
<evidence type="ECO:0000256" key="6">
    <source>
        <dbReference type="ARBA" id="ARBA00023125"/>
    </source>
</evidence>
<keyword evidence="6" id="KW-0238">DNA-binding</keyword>
<keyword evidence="4" id="KW-0805">Transcription regulation</keyword>
<evidence type="ECO:0000256" key="7">
    <source>
        <dbReference type="ARBA" id="ARBA00023160"/>
    </source>
</evidence>
<dbReference type="SUPFAM" id="SSF46785">
    <property type="entry name" value="Winged helix' DNA-binding domain"/>
    <property type="match status" value="1"/>
</dbReference>
<evidence type="ECO:0000256" key="5">
    <source>
        <dbReference type="ARBA" id="ARBA00023098"/>
    </source>
</evidence>